<proteinExistence type="predicted"/>
<dbReference type="AlphaFoldDB" id="A0A4Z0MQU9"/>
<comment type="caution">
    <text evidence="1">The sequence shown here is derived from an EMBL/GenBank/DDBJ whole genome shotgun (WGS) entry which is preliminary data.</text>
</comment>
<dbReference type="OrthoDB" id="1082859at2"/>
<protein>
    <submittedName>
        <fullName evidence="1">Uncharacterized protein</fullName>
    </submittedName>
</protein>
<evidence type="ECO:0000313" key="2">
    <source>
        <dbReference type="Proteomes" id="UP000298284"/>
    </source>
</evidence>
<dbReference type="Proteomes" id="UP000298284">
    <property type="component" value="Unassembled WGS sequence"/>
</dbReference>
<dbReference type="RefSeq" id="WP_135530098.1">
    <property type="nucleotide sequence ID" value="NZ_SRKZ01000002.1"/>
</dbReference>
<name>A0A4Z0MQU9_9BACT</name>
<keyword evidence="2" id="KW-1185">Reference proteome</keyword>
<gene>
    <name evidence="1" type="ORF">EU557_09280</name>
</gene>
<dbReference type="EMBL" id="SRKZ01000002">
    <property type="protein sequence ID" value="TGD81718.1"/>
    <property type="molecule type" value="Genomic_DNA"/>
</dbReference>
<accession>A0A4Z0MQU9</accession>
<organism evidence="1 2">
    <name type="scientific">Hymenobacter wooponensis</name>
    <dbReference type="NCBI Taxonomy" id="1525360"/>
    <lineage>
        <taxon>Bacteria</taxon>
        <taxon>Pseudomonadati</taxon>
        <taxon>Bacteroidota</taxon>
        <taxon>Cytophagia</taxon>
        <taxon>Cytophagales</taxon>
        <taxon>Hymenobacteraceae</taxon>
        <taxon>Hymenobacter</taxon>
    </lineage>
</organism>
<evidence type="ECO:0000313" key="1">
    <source>
        <dbReference type="EMBL" id="TGD81718.1"/>
    </source>
</evidence>
<reference evidence="1 2" key="1">
    <citation type="submission" date="2019-04" db="EMBL/GenBank/DDBJ databases">
        <authorList>
            <person name="Feng G."/>
            <person name="Zhang J."/>
            <person name="Zhu H."/>
        </authorList>
    </citation>
    <scope>NUCLEOTIDE SEQUENCE [LARGE SCALE GENOMIC DNA]</scope>
    <source>
        <strain evidence="1 2">JCM 19491</strain>
    </source>
</reference>
<sequence length="237" mass="26976">MLHAIRNNKAGRNFQDAVNWRSLFGASEDSLTSSVFGHLFYLPASLLWEVLCKGAYNLELPCQSPPEIISYEFWPRWDATHTANTYSVEPDVFVRTSEFDLIIEAKRHDYGQQNPKQWRDQVQAYLNEYGCEKNVLLLAVGGIDHGDEQPTRLTFPGRTILVYKCRWRTLLGALRTAQQQLPPDTPHLIHLLKDLIAAFGLHGYATNDWLATMPGSELTRLRQGNGLQTLLSKSSQF</sequence>